<organism evidence="2 3">
    <name type="scientific">Caballeronia calidae</name>
    <dbReference type="NCBI Taxonomy" id="1777139"/>
    <lineage>
        <taxon>Bacteria</taxon>
        <taxon>Pseudomonadati</taxon>
        <taxon>Pseudomonadota</taxon>
        <taxon>Betaproteobacteria</taxon>
        <taxon>Burkholderiales</taxon>
        <taxon>Burkholderiaceae</taxon>
        <taxon>Caballeronia</taxon>
    </lineage>
</organism>
<reference evidence="2" key="1">
    <citation type="submission" date="2016-01" db="EMBL/GenBank/DDBJ databases">
        <authorList>
            <person name="Peeters C."/>
        </authorList>
    </citation>
    <scope>NUCLEOTIDE SEQUENCE</scope>
    <source>
        <strain evidence="2">LMG 29321</strain>
    </source>
</reference>
<proteinExistence type="predicted"/>
<feature type="compositionally biased region" description="Basic and acidic residues" evidence="1">
    <location>
        <begin position="199"/>
        <end position="215"/>
    </location>
</feature>
<dbReference type="RefSeq" id="WP_074173394.1">
    <property type="nucleotide sequence ID" value="NZ_FCOX02000004.1"/>
</dbReference>
<feature type="compositionally biased region" description="Pro residues" evidence="1">
    <location>
        <begin position="183"/>
        <end position="197"/>
    </location>
</feature>
<keyword evidence="3" id="KW-1185">Reference proteome</keyword>
<dbReference type="AlphaFoldDB" id="A0A158A6C3"/>
<protein>
    <recommendedName>
        <fullName evidence="4">DUF1376 domain-containing protein</fullName>
    </recommendedName>
</protein>
<evidence type="ECO:0008006" key="4">
    <source>
        <dbReference type="Google" id="ProtNLM"/>
    </source>
</evidence>
<dbReference type="Proteomes" id="UP000071859">
    <property type="component" value="Unassembled WGS sequence"/>
</dbReference>
<evidence type="ECO:0000256" key="1">
    <source>
        <dbReference type="SAM" id="MobiDB-lite"/>
    </source>
</evidence>
<dbReference type="OrthoDB" id="5526813at2"/>
<evidence type="ECO:0000313" key="2">
    <source>
        <dbReference type="EMBL" id="SAK53382.1"/>
    </source>
</evidence>
<accession>A0A158A6C3</accession>
<dbReference type="EMBL" id="FCOX02000004">
    <property type="protein sequence ID" value="SAK53382.1"/>
    <property type="molecule type" value="Genomic_DNA"/>
</dbReference>
<feature type="region of interest" description="Disordered" evidence="1">
    <location>
        <begin position="166"/>
        <end position="231"/>
    </location>
</feature>
<dbReference type="Pfam" id="PF07120">
    <property type="entry name" value="DUF1376"/>
    <property type="match status" value="1"/>
</dbReference>
<gene>
    <name evidence="2" type="ORF">AWB78_01320</name>
</gene>
<sequence length="370" mass="41084">MTDLPNPLTPADCDLRDFGFMQIDVKRLLSSETWVLGTGEERAAAVALWLESWHQVPAGSLPENDRMLDHLSQSKKWKSVKAHVMRGWLKCSDGRFYHQVVAEKALEAWIEKLLNRFSGAVGNATRWNVETDTGPLRARLIEAVNLLTEIAPRSKTLTKKRVLQILKGSPSDPKDHPPERPYSSPPESPPDEIPPPSNSRHESPPDRKGEGEGEFKTIGSNNGSGPPRARDENAPLAAAEISDALVAWERDRGKVARNITPAQEQVLELAALDVTAAELRKAYDAAVADRDATGDPSPINPGFVRTFVEKHRRPERPKRDPPIPLNSMTDIQLNALGKELGIGESRIGEYRPQFIARILQKQDEIRGRIA</sequence>
<dbReference type="InterPro" id="IPR010781">
    <property type="entry name" value="DUF1376"/>
</dbReference>
<evidence type="ECO:0000313" key="3">
    <source>
        <dbReference type="Proteomes" id="UP000071859"/>
    </source>
</evidence>
<comment type="caution">
    <text evidence="2">The sequence shown here is derived from an EMBL/GenBank/DDBJ whole genome shotgun (WGS) entry which is preliminary data.</text>
</comment>
<name>A0A158A6C3_9BURK</name>